<evidence type="ECO:0000313" key="2">
    <source>
        <dbReference type="EMBL" id="AGA80456.1"/>
    </source>
</evidence>
<dbReference type="GO" id="GO:0070063">
    <property type="term" value="F:RNA polymerase binding"/>
    <property type="evidence" value="ECO:0007669"/>
    <property type="project" value="InterPro"/>
</dbReference>
<keyword evidence="2" id="KW-0648">Protein biosynthesis</keyword>
<dbReference type="Pfam" id="PF01272">
    <property type="entry name" value="GreA_GreB"/>
    <property type="match status" value="1"/>
</dbReference>
<accession>L0G634</accession>
<name>L0G634_ECHVK</name>
<proteinExistence type="predicted"/>
<reference evidence="3" key="1">
    <citation type="submission" date="2012-02" db="EMBL/GenBank/DDBJ databases">
        <title>The complete genome of Echinicola vietnamensis DSM 17526.</title>
        <authorList>
            <person name="Lucas S."/>
            <person name="Copeland A."/>
            <person name="Lapidus A."/>
            <person name="Glavina del Rio T."/>
            <person name="Dalin E."/>
            <person name="Tice H."/>
            <person name="Bruce D."/>
            <person name="Goodwin L."/>
            <person name="Pitluck S."/>
            <person name="Peters L."/>
            <person name="Ovchinnikova G."/>
            <person name="Teshima H."/>
            <person name="Kyrpides N."/>
            <person name="Mavromatis K."/>
            <person name="Ivanova N."/>
            <person name="Brettin T."/>
            <person name="Detter J.C."/>
            <person name="Han C."/>
            <person name="Larimer F."/>
            <person name="Land M."/>
            <person name="Hauser L."/>
            <person name="Markowitz V."/>
            <person name="Cheng J.-F."/>
            <person name="Hugenholtz P."/>
            <person name="Woyke T."/>
            <person name="Wu D."/>
            <person name="Brambilla E."/>
            <person name="Klenk H.-P."/>
            <person name="Eisen J.A."/>
        </authorList>
    </citation>
    <scope>NUCLEOTIDE SEQUENCE [LARGE SCALE GENOMIC DNA]</scope>
    <source>
        <strain evidence="3">DSM 17526 / LMG 23754 / KMM 6221</strain>
    </source>
</reference>
<dbReference type="GO" id="GO:0032784">
    <property type="term" value="P:regulation of DNA-templated transcription elongation"/>
    <property type="evidence" value="ECO:0007669"/>
    <property type="project" value="InterPro"/>
</dbReference>
<feature type="domain" description="Transcription elongation factor GreA/GreB C-terminal" evidence="1">
    <location>
        <begin position="51"/>
        <end position="122"/>
    </location>
</feature>
<dbReference type="GO" id="GO:0003746">
    <property type="term" value="F:translation elongation factor activity"/>
    <property type="evidence" value="ECO:0007669"/>
    <property type="project" value="UniProtKB-KW"/>
</dbReference>
<dbReference type="InterPro" id="IPR036953">
    <property type="entry name" value="GreA/GreB_C_sf"/>
</dbReference>
<dbReference type="HOGENOM" id="CLU_120358_1_2_10"/>
<dbReference type="GO" id="GO:0003677">
    <property type="term" value="F:DNA binding"/>
    <property type="evidence" value="ECO:0007669"/>
    <property type="project" value="InterPro"/>
</dbReference>
<protein>
    <submittedName>
        <fullName evidence="2">Transcription elongation factor</fullName>
    </submittedName>
</protein>
<dbReference type="PANTHER" id="PTHR30437">
    <property type="entry name" value="TRANSCRIPTION ELONGATION FACTOR GREA"/>
    <property type="match status" value="1"/>
</dbReference>
<dbReference type="InterPro" id="IPR001437">
    <property type="entry name" value="Tscrpt_elong_fac_GreA/B_C"/>
</dbReference>
<dbReference type="RefSeq" id="WP_015267989.1">
    <property type="nucleotide sequence ID" value="NC_019904.1"/>
</dbReference>
<dbReference type="KEGG" id="evi:Echvi_4262"/>
<dbReference type="PANTHER" id="PTHR30437:SF5">
    <property type="entry name" value="REGULATOR OF NUCLEOSIDE DIPHOSPHATE KINASE"/>
    <property type="match status" value="1"/>
</dbReference>
<dbReference type="Proteomes" id="UP000010796">
    <property type="component" value="Chromosome"/>
</dbReference>
<organism evidence="2 3">
    <name type="scientific">Echinicola vietnamensis (strain DSM 17526 / LMG 23754 / KMM 6221)</name>
    <dbReference type="NCBI Taxonomy" id="926556"/>
    <lineage>
        <taxon>Bacteria</taxon>
        <taxon>Pseudomonadati</taxon>
        <taxon>Bacteroidota</taxon>
        <taxon>Cytophagia</taxon>
        <taxon>Cytophagales</taxon>
        <taxon>Cyclobacteriaceae</taxon>
        <taxon>Echinicola</taxon>
    </lineage>
</organism>
<keyword evidence="2" id="KW-0251">Elongation factor</keyword>
<dbReference type="STRING" id="926556.Echvi_4262"/>
<dbReference type="GO" id="GO:0006354">
    <property type="term" value="P:DNA-templated transcription elongation"/>
    <property type="evidence" value="ECO:0007669"/>
    <property type="project" value="TreeGrafter"/>
</dbReference>
<dbReference type="OrthoDB" id="192847at2"/>
<dbReference type="InterPro" id="IPR023459">
    <property type="entry name" value="Tscrpt_elong_fac_GreA/B_fam"/>
</dbReference>
<evidence type="ECO:0000313" key="3">
    <source>
        <dbReference type="Proteomes" id="UP000010796"/>
    </source>
</evidence>
<sequence length="124" mass="13708">MKPLVKKSDYHSIKKILTATVSLGYQKDALLLERELRNCEIVADHLVNDLVVRLGSTVTVLDTGQGKNIRVTLVPPQDSNVTAGHISIMAPLAVALLGFQEGHEFSWTLPSGERRLRILKVQQP</sequence>
<gene>
    <name evidence="2" type="ordered locus">Echvi_4262</name>
</gene>
<dbReference type="SUPFAM" id="SSF54534">
    <property type="entry name" value="FKBP-like"/>
    <property type="match status" value="1"/>
</dbReference>
<dbReference type="AlphaFoldDB" id="L0G634"/>
<dbReference type="EMBL" id="CP003346">
    <property type="protein sequence ID" value="AGA80456.1"/>
    <property type="molecule type" value="Genomic_DNA"/>
</dbReference>
<evidence type="ECO:0000259" key="1">
    <source>
        <dbReference type="Pfam" id="PF01272"/>
    </source>
</evidence>
<dbReference type="Gene3D" id="3.10.50.30">
    <property type="entry name" value="Transcription elongation factor, GreA/GreB, C-terminal domain"/>
    <property type="match status" value="1"/>
</dbReference>
<keyword evidence="3" id="KW-1185">Reference proteome</keyword>
<dbReference type="eggNOG" id="COG0782">
    <property type="taxonomic scope" value="Bacteria"/>
</dbReference>